<dbReference type="PROSITE" id="PS50005">
    <property type="entry name" value="TPR"/>
    <property type="match status" value="1"/>
</dbReference>
<feature type="domain" description="Peptidase C14 caspase" evidence="2">
    <location>
        <begin position="2"/>
        <end position="236"/>
    </location>
</feature>
<sequence>MRRALLIGCANYNDAGLHALRAPTQDVTELAVVLGDQSIGDFDVEMLSDAPEYVVRRRIERFFTESGPDDMLLLYLSGHGLRDEAGRLFFAASDTELGLLDSTAVSAEYISRRMEQSFSQRIVVVLDCCFSGAFPVGRAHKSVEQVEVSAALNGQGRVVLASSKATEYSFEGGTLVKEEPAASIFTQVLVGGLRSGAADVDRDGWITVDDLYTYVHREVRSATKSQTPTRSLSEVTGTLWIAKAPERPAPVPMVTGLPLLPTTAKSAAVVNCLPRAVPDFTGRDEALEQLARPPRTMAGTVTIQAISGIAGVGKTQLAVQAAHLLTDRYPDAQLYLDLQGFTPGRPPVDPTAALESLLRELEVPADRVPPDLDQRAALWRAQVAHRRILLVLDNAVDEAQVQPLLPGAAHCLVLVTSRHTMVELAGAELLVLDVLSDESSTALFRSLVRLPIKTADDPAVRQVVSICGGLPLAIRMAAGRLRRRPQLGVAGLAAELTDAQSEPKVLRSFELPYGGGPGIRGAFAMSYAALAPEQQLLFRRLGLHPGPEISVAAAAALGDVPSAAVEPSLEDLMGRCLVQEPVAGRFILHDLLRAYARERSVDDDTDESRLEAERRLLALHLREAKTAAEALAQPSAEASSRREARAWLELERGNLAALAQLAQARSEAHAVGLAAASAEHLLALGYLDDAETLYRAAAAVAEALDAPSDLAAAHLGLAEVERFTGRYEDAGNDYRIAQGIYTRTEQGADQSRVLYGLGELARVTGDYGTARECFLTGIELCTMASVRRLEADAWRGLGEVSQAVGDLTAARRSYQQSVDLSSAENYRLGQLFGLTGLGEAERALQLYDTSRQHYETALEIAVEEGHRRGQVNALYGLGEVARLMAQPRVAQGFYTRVLDGSRELDNRRGQAYSLIGLGQVAVALGELTSAVDHFTAAAEICSELGDRRGRATALTGLGDACTNDRDAALNAWHGAAIDYAALGLIDSAEEIRERIENLTGAD</sequence>
<dbReference type="Gene3D" id="3.40.50.1460">
    <property type="match status" value="1"/>
</dbReference>
<dbReference type="PROSITE" id="PS00018">
    <property type="entry name" value="EF_HAND_1"/>
    <property type="match status" value="1"/>
</dbReference>
<evidence type="ECO:0000313" key="4">
    <source>
        <dbReference type="Proteomes" id="UP001499984"/>
    </source>
</evidence>
<dbReference type="Proteomes" id="UP001499984">
    <property type="component" value="Unassembled WGS sequence"/>
</dbReference>
<dbReference type="Gene3D" id="1.10.8.430">
    <property type="entry name" value="Helical domain of apoptotic protease-activating factors"/>
    <property type="match status" value="1"/>
</dbReference>
<dbReference type="InterPro" id="IPR019734">
    <property type="entry name" value="TPR_rpt"/>
</dbReference>
<accession>A0ABP7WL87</accession>
<evidence type="ECO:0000259" key="2">
    <source>
        <dbReference type="Pfam" id="PF00656"/>
    </source>
</evidence>
<gene>
    <name evidence="3" type="ORF">GCM10022233_87400</name>
</gene>
<dbReference type="InterPro" id="IPR027417">
    <property type="entry name" value="P-loop_NTPase"/>
</dbReference>
<dbReference type="Gene3D" id="1.25.40.10">
    <property type="entry name" value="Tetratricopeptide repeat domain"/>
    <property type="match status" value="2"/>
</dbReference>
<reference evidence="4" key="1">
    <citation type="journal article" date="2019" name="Int. J. Syst. Evol. Microbiol.">
        <title>The Global Catalogue of Microorganisms (GCM) 10K type strain sequencing project: providing services to taxonomists for standard genome sequencing and annotation.</title>
        <authorList>
            <consortium name="The Broad Institute Genomics Platform"/>
            <consortium name="The Broad Institute Genome Sequencing Center for Infectious Disease"/>
            <person name="Wu L."/>
            <person name="Ma J."/>
        </authorList>
    </citation>
    <scope>NUCLEOTIDE SEQUENCE [LARGE SCALE GENOMIC DNA]</scope>
    <source>
        <strain evidence="4">JCM 16925</strain>
    </source>
</reference>
<dbReference type="EMBL" id="BAAAZY010000042">
    <property type="protein sequence ID" value="GAA4090626.1"/>
    <property type="molecule type" value="Genomic_DNA"/>
</dbReference>
<proteinExistence type="predicted"/>
<dbReference type="SUPFAM" id="SSF52540">
    <property type="entry name" value="P-loop containing nucleoside triphosphate hydrolases"/>
    <property type="match status" value="1"/>
</dbReference>
<dbReference type="InterPro" id="IPR011600">
    <property type="entry name" value="Pept_C14_caspase"/>
</dbReference>
<dbReference type="RefSeq" id="WP_345022083.1">
    <property type="nucleotide sequence ID" value="NZ_BAAAZY010000042.1"/>
</dbReference>
<feature type="repeat" description="TPR" evidence="1">
    <location>
        <begin position="791"/>
        <end position="824"/>
    </location>
</feature>
<dbReference type="InterPro" id="IPR018247">
    <property type="entry name" value="EF_Hand_1_Ca_BS"/>
</dbReference>
<protein>
    <recommendedName>
        <fullName evidence="2">Peptidase C14 caspase domain-containing protein</fullName>
    </recommendedName>
</protein>
<comment type="caution">
    <text evidence="3">The sequence shown here is derived from an EMBL/GenBank/DDBJ whole genome shotgun (WGS) entry which is preliminary data.</text>
</comment>
<organism evidence="3 4">
    <name type="scientific">Streptomyces shaanxiensis</name>
    <dbReference type="NCBI Taxonomy" id="653357"/>
    <lineage>
        <taxon>Bacteria</taxon>
        <taxon>Bacillati</taxon>
        <taxon>Actinomycetota</taxon>
        <taxon>Actinomycetes</taxon>
        <taxon>Kitasatosporales</taxon>
        <taxon>Streptomycetaceae</taxon>
        <taxon>Streptomyces</taxon>
    </lineage>
</organism>
<dbReference type="InterPro" id="IPR042197">
    <property type="entry name" value="Apaf_helical"/>
</dbReference>
<name>A0ABP7WL87_9ACTN</name>
<dbReference type="SMART" id="SM00028">
    <property type="entry name" value="TPR"/>
    <property type="match status" value="5"/>
</dbReference>
<dbReference type="PANTHER" id="PTHR47691:SF3">
    <property type="entry name" value="HTH-TYPE TRANSCRIPTIONAL REGULATOR RV0890C-RELATED"/>
    <property type="match status" value="1"/>
</dbReference>
<dbReference type="PANTHER" id="PTHR47691">
    <property type="entry name" value="REGULATOR-RELATED"/>
    <property type="match status" value="1"/>
</dbReference>
<dbReference type="PRINTS" id="PR00364">
    <property type="entry name" value="DISEASERSIST"/>
</dbReference>
<keyword evidence="4" id="KW-1185">Reference proteome</keyword>
<dbReference type="InterPro" id="IPR011990">
    <property type="entry name" value="TPR-like_helical_dom_sf"/>
</dbReference>
<dbReference type="Gene3D" id="3.40.50.300">
    <property type="entry name" value="P-loop containing nucleotide triphosphate hydrolases"/>
    <property type="match status" value="1"/>
</dbReference>
<evidence type="ECO:0000256" key="1">
    <source>
        <dbReference type="PROSITE-ProRule" id="PRU00339"/>
    </source>
</evidence>
<dbReference type="Pfam" id="PF13424">
    <property type="entry name" value="TPR_12"/>
    <property type="match status" value="2"/>
</dbReference>
<dbReference type="InterPro" id="IPR036388">
    <property type="entry name" value="WH-like_DNA-bd_sf"/>
</dbReference>
<dbReference type="SUPFAM" id="SSF52129">
    <property type="entry name" value="Caspase-like"/>
    <property type="match status" value="1"/>
</dbReference>
<keyword evidence="1" id="KW-0802">TPR repeat</keyword>
<dbReference type="Gene3D" id="1.10.10.10">
    <property type="entry name" value="Winged helix-like DNA-binding domain superfamily/Winged helix DNA-binding domain"/>
    <property type="match status" value="1"/>
</dbReference>
<dbReference type="NCBIfam" id="NF047832">
    <property type="entry name" value="caspase_w_EACC1"/>
    <property type="match status" value="1"/>
</dbReference>
<dbReference type="Pfam" id="PF00656">
    <property type="entry name" value="Peptidase_C14"/>
    <property type="match status" value="1"/>
</dbReference>
<dbReference type="InterPro" id="IPR029030">
    <property type="entry name" value="Caspase-like_dom_sf"/>
</dbReference>
<dbReference type="SUPFAM" id="SSF48452">
    <property type="entry name" value="TPR-like"/>
    <property type="match status" value="2"/>
</dbReference>
<evidence type="ECO:0000313" key="3">
    <source>
        <dbReference type="EMBL" id="GAA4090626.1"/>
    </source>
</evidence>